<dbReference type="InterPro" id="IPR001478">
    <property type="entry name" value="PDZ"/>
</dbReference>
<evidence type="ECO:0000256" key="3">
    <source>
        <dbReference type="SAM" id="MobiDB-lite"/>
    </source>
</evidence>
<feature type="region of interest" description="Disordered" evidence="3">
    <location>
        <begin position="454"/>
        <end position="549"/>
    </location>
</feature>
<dbReference type="InterPro" id="IPR001452">
    <property type="entry name" value="SH3_domain"/>
</dbReference>
<name>A0A6A5EDR0_PERFL</name>
<organism evidence="7 8">
    <name type="scientific">Perca fluviatilis</name>
    <name type="common">European perch</name>
    <dbReference type="NCBI Taxonomy" id="8168"/>
    <lineage>
        <taxon>Eukaryota</taxon>
        <taxon>Metazoa</taxon>
        <taxon>Chordata</taxon>
        <taxon>Craniata</taxon>
        <taxon>Vertebrata</taxon>
        <taxon>Euteleostomi</taxon>
        <taxon>Actinopterygii</taxon>
        <taxon>Neopterygii</taxon>
        <taxon>Teleostei</taxon>
        <taxon>Neoteleostei</taxon>
        <taxon>Acanthomorphata</taxon>
        <taxon>Eupercaria</taxon>
        <taxon>Perciformes</taxon>
        <taxon>Percoidei</taxon>
        <taxon>Percidae</taxon>
        <taxon>Percinae</taxon>
        <taxon>Perca</taxon>
    </lineage>
</organism>
<dbReference type="Gene3D" id="2.30.42.10">
    <property type="match status" value="1"/>
</dbReference>
<evidence type="ECO:0000313" key="8">
    <source>
        <dbReference type="Proteomes" id="UP000465112"/>
    </source>
</evidence>
<dbReference type="PROSITE" id="PS50106">
    <property type="entry name" value="PDZ"/>
    <property type="match status" value="1"/>
</dbReference>
<feature type="domain" description="SH3" evidence="4">
    <location>
        <begin position="653"/>
        <end position="723"/>
    </location>
</feature>
<dbReference type="InterPro" id="IPR004172">
    <property type="entry name" value="L27_dom"/>
</dbReference>
<dbReference type="InterPro" id="IPR036028">
    <property type="entry name" value="SH3-like_dom_sf"/>
</dbReference>
<feature type="region of interest" description="Disordered" evidence="3">
    <location>
        <begin position="305"/>
        <end position="328"/>
    </location>
</feature>
<evidence type="ECO:0000259" key="5">
    <source>
        <dbReference type="PROSITE" id="PS50106"/>
    </source>
</evidence>
<dbReference type="InterPro" id="IPR014775">
    <property type="entry name" value="L27_C"/>
</dbReference>
<evidence type="ECO:0008006" key="9">
    <source>
        <dbReference type="Google" id="ProtNLM"/>
    </source>
</evidence>
<dbReference type="SUPFAM" id="SSF101288">
    <property type="entry name" value="L27 domain"/>
    <property type="match status" value="1"/>
</dbReference>
<protein>
    <recommendedName>
        <fullName evidence="9">MAGUK p55 subfamily member 4</fullName>
    </recommendedName>
</protein>
<sequence length="849" mass="93866">MRQAVEAQVLSPHCELGEHGLRQILTDVIAEVRKSVNPDLDGAEILHGLLNASWLQSLLKVYECLQGYLRDSPVPALDYASGLSLQLLVDITALPGCSEDANELYRLLRQPHLQALLSAHDTVAQKDYEPVLPPMPEELPDDEEATRIICLVKNKQPLLRNHQRVEPPLPSAPPPWTKCSRGGIRSHWDTLRHLTQQRLRRGGAFGIRSPAAAVCLNSKNSSWCSVRRGSFPPTEPTCHAAAAARPCPPPRHKPTTHCLMCCSEPMRRCRVCYSGLLWEQSLNRSAPSVYSSCLFIGDNVIEELDGGDEDEAGESSNAQSPLPTAPRRWTMSPPCLTVPYYPNAGHYLPRGLHPGLPSQSPRIRTAPPSPMRPRRGVDLPPVPPVELAKQESLDELRMTVQLAACSMENNTKDIKLLGETMAAATERMSETVRDNSQALALLAQVVDRLQTLLGPATRTESNALTPAERDGTPENSQSPKSRGQPSPSPTHRSTCSFPSLPSSTSSSSSSLSSSLDPSTSQRTSCQSASCRGSPQITLKTKNALSPRKNHAELRVSKHLLTNGLPDEPKETSHAGATIKRNEISGDIFIARVIHGGLADRSGLLHAGDRIIEVNGFPVYGMEPEQVIQVVQARSQGTIMFKVVPITERPVHNQTMLYVRTMVDYSPQEDLAIPCADAGMSFIKGDVLEIVDQTDALWWQAKKLPSNTACAGLIPSTNLLKRKQRDFWWSQPYQPHACIQTLSTVEEEEDMMAIDDKCVEADEEAFESEELREEEDDFSSNAQGIYLVGFRRSMRLCRRRSHSTVQPSCCTRCPSSCYNALNCPYEEVVRYQRHPQDAHRLIALLGFLFQ</sequence>
<proteinExistence type="predicted"/>
<dbReference type="InterPro" id="IPR036892">
    <property type="entry name" value="L27_dom_sf"/>
</dbReference>
<evidence type="ECO:0000259" key="6">
    <source>
        <dbReference type="PROSITE" id="PS51022"/>
    </source>
</evidence>
<dbReference type="Gene3D" id="1.10.287.650">
    <property type="entry name" value="L27 domain"/>
    <property type="match status" value="1"/>
</dbReference>
<dbReference type="SMART" id="SM00569">
    <property type="entry name" value="L27"/>
    <property type="match status" value="2"/>
</dbReference>
<dbReference type="Pfam" id="PF02828">
    <property type="entry name" value="L27"/>
    <property type="match status" value="2"/>
</dbReference>
<dbReference type="Proteomes" id="UP000465112">
    <property type="component" value="Chromosome 24"/>
</dbReference>
<reference evidence="7 8" key="1">
    <citation type="submission" date="2019-06" db="EMBL/GenBank/DDBJ databases">
        <title>A chromosome-scale genome assembly of the European perch, Perca fluviatilis.</title>
        <authorList>
            <person name="Roques C."/>
            <person name="Zahm M."/>
            <person name="Cabau C."/>
            <person name="Klopp C."/>
            <person name="Bouchez O."/>
            <person name="Donnadieu C."/>
            <person name="Kuhl H."/>
            <person name="Gislard M."/>
            <person name="Guendouz S."/>
            <person name="Journot L."/>
            <person name="Haffray P."/>
            <person name="Bestin A."/>
            <person name="Morvezen R."/>
            <person name="Feron R."/>
            <person name="Wen M."/>
            <person name="Jouanno E."/>
            <person name="Herpin A."/>
            <person name="Schartl M."/>
            <person name="Postlethwait J."/>
            <person name="Schaerlinger B."/>
            <person name="Chardard D."/>
            <person name="Lecocq T."/>
            <person name="Poncet C."/>
            <person name="Jaffrelo L."/>
            <person name="Lampietro C."/>
            <person name="Guiguen Y."/>
        </authorList>
    </citation>
    <scope>NUCLEOTIDE SEQUENCE [LARGE SCALE GENOMIC DNA]</scope>
    <source>
        <tissue evidence="7">Blood</tissue>
    </source>
</reference>
<dbReference type="InterPro" id="IPR050716">
    <property type="entry name" value="MAGUK"/>
</dbReference>
<feature type="compositionally biased region" description="Polar residues" evidence="3">
    <location>
        <begin position="521"/>
        <end position="543"/>
    </location>
</feature>
<feature type="domain" description="PDZ" evidence="5">
    <location>
        <begin position="575"/>
        <end position="631"/>
    </location>
</feature>
<feature type="region of interest" description="Disordered" evidence="3">
    <location>
        <begin position="351"/>
        <end position="381"/>
    </location>
</feature>
<dbReference type="AlphaFoldDB" id="A0A6A5EDR0"/>
<feature type="domain" description="L27" evidence="6">
    <location>
        <begin position="14"/>
        <end position="73"/>
    </location>
</feature>
<evidence type="ECO:0000313" key="7">
    <source>
        <dbReference type="EMBL" id="KAF1371962.1"/>
    </source>
</evidence>
<feature type="compositionally biased region" description="Low complexity" evidence="3">
    <location>
        <begin position="493"/>
        <end position="520"/>
    </location>
</feature>
<gene>
    <name evidence="7" type="ORF">PFLUV_G00276510</name>
</gene>
<dbReference type="EMBL" id="VHII01000024">
    <property type="protein sequence ID" value="KAF1371962.1"/>
    <property type="molecule type" value="Genomic_DNA"/>
</dbReference>
<dbReference type="SUPFAM" id="SSF50044">
    <property type="entry name" value="SH3-domain"/>
    <property type="match status" value="1"/>
</dbReference>
<dbReference type="PANTHER" id="PTHR23122">
    <property type="entry name" value="MEMBRANE-ASSOCIATED GUANYLATE KINASE MAGUK"/>
    <property type="match status" value="1"/>
</dbReference>
<accession>A0A6A5EDR0</accession>
<feature type="domain" description="L27" evidence="6">
    <location>
        <begin position="77"/>
        <end position="131"/>
    </location>
</feature>
<dbReference type="PROSITE" id="PS50002">
    <property type="entry name" value="SH3"/>
    <property type="match status" value="1"/>
</dbReference>
<evidence type="ECO:0000259" key="4">
    <source>
        <dbReference type="PROSITE" id="PS50002"/>
    </source>
</evidence>
<dbReference type="PROSITE" id="PS51022">
    <property type="entry name" value="L27"/>
    <property type="match status" value="2"/>
</dbReference>
<dbReference type="SMART" id="SM00326">
    <property type="entry name" value="SH3"/>
    <property type="match status" value="1"/>
</dbReference>
<keyword evidence="1 2" id="KW-0728">SH3 domain</keyword>
<feature type="compositionally biased region" description="Polar residues" evidence="3">
    <location>
        <begin position="473"/>
        <end position="492"/>
    </location>
</feature>
<dbReference type="Gene3D" id="2.30.30.40">
    <property type="entry name" value="SH3 Domains"/>
    <property type="match status" value="1"/>
</dbReference>
<comment type="caution">
    <text evidence="7">The sequence shown here is derived from an EMBL/GenBank/DDBJ whole genome shotgun (WGS) entry which is preliminary data.</text>
</comment>
<dbReference type="SUPFAM" id="SSF50156">
    <property type="entry name" value="PDZ domain-like"/>
    <property type="match status" value="1"/>
</dbReference>
<dbReference type="Pfam" id="PF00595">
    <property type="entry name" value="PDZ"/>
    <property type="match status" value="1"/>
</dbReference>
<evidence type="ECO:0000256" key="2">
    <source>
        <dbReference type="PROSITE-ProRule" id="PRU00192"/>
    </source>
</evidence>
<keyword evidence="8" id="KW-1185">Reference proteome</keyword>
<dbReference type="SMART" id="SM00228">
    <property type="entry name" value="PDZ"/>
    <property type="match status" value="1"/>
</dbReference>
<evidence type="ECO:0000256" key="1">
    <source>
        <dbReference type="ARBA" id="ARBA00022443"/>
    </source>
</evidence>
<dbReference type="InterPro" id="IPR036034">
    <property type="entry name" value="PDZ_sf"/>
</dbReference>